<name>A0ABR8NYT8_9GAMM</name>
<accession>A0ABR8NYT8</accession>
<dbReference type="InterPro" id="IPR018060">
    <property type="entry name" value="HTH_AraC"/>
</dbReference>
<sequence>MDRLSSVLSAFRPKATSVSNCLFLEFTSHLSLSSDSSYWLYMIEGELILNPKGSTKTDLTRGDGVWLASGLNLEVLLPKPSSHNKKKVEAKLFICEFDFGSKALNPLLDLAWQCVKVEQGDEISQALAPLNALLLSESLHPRCGSQVVVERLAEAYLVQLLRLFMQTKKIQFGLLAGLSNAKLARAIVAIHEHPNQAWQVASLAEQAGMSRSAFSGLFKITMGMTPMAYLASWRMRIAAQRIKQGDKSLAIISDELGYQSEAAFRRTFKKIMGVAPGAINRQT</sequence>
<keyword evidence="1" id="KW-0805">Transcription regulation</keyword>
<evidence type="ECO:0000313" key="5">
    <source>
        <dbReference type="EMBL" id="MBD5769657.1"/>
    </source>
</evidence>
<dbReference type="RefSeq" id="WP_191593047.1">
    <property type="nucleotide sequence ID" value="NZ_JACYFC010000001.1"/>
</dbReference>
<organism evidence="5 6">
    <name type="scientific">Marinomonas colpomeniae</name>
    <dbReference type="NCBI Taxonomy" id="2774408"/>
    <lineage>
        <taxon>Bacteria</taxon>
        <taxon>Pseudomonadati</taxon>
        <taxon>Pseudomonadota</taxon>
        <taxon>Gammaproteobacteria</taxon>
        <taxon>Oceanospirillales</taxon>
        <taxon>Oceanospirillaceae</taxon>
        <taxon>Marinomonas</taxon>
    </lineage>
</organism>
<dbReference type="PANTHER" id="PTHR46796">
    <property type="entry name" value="HTH-TYPE TRANSCRIPTIONAL ACTIVATOR RHAS-RELATED"/>
    <property type="match status" value="1"/>
</dbReference>
<dbReference type="InterPro" id="IPR050204">
    <property type="entry name" value="AraC_XylS_family_regulators"/>
</dbReference>
<dbReference type="Pfam" id="PF12833">
    <property type="entry name" value="HTH_18"/>
    <property type="match status" value="1"/>
</dbReference>
<dbReference type="InterPro" id="IPR018062">
    <property type="entry name" value="HTH_AraC-typ_CS"/>
</dbReference>
<evidence type="ECO:0000256" key="2">
    <source>
        <dbReference type="ARBA" id="ARBA00023125"/>
    </source>
</evidence>
<dbReference type="SMART" id="SM00342">
    <property type="entry name" value="HTH_ARAC"/>
    <property type="match status" value="1"/>
</dbReference>
<evidence type="ECO:0000259" key="4">
    <source>
        <dbReference type="PROSITE" id="PS01124"/>
    </source>
</evidence>
<dbReference type="PANTHER" id="PTHR46796:SF7">
    <property type="entry name" value="ARAC FAMILY TRANSCRIPTIONAL REGULATOR"/>
    <property type="match status" value="1"/>
</dbReference>
<dbReference type="PROSITE" id="PS01124">
    <property type="entry name" value="HTH_ARAC_FAMILY_2"/>
    <property type="match status" value="1"/>
</dbReference>
<keyword evidence="3" id="KW-0804">Transcription</keyword>
<evidence type="ECO:0000256" key="3">
    <source>
        <dbReference type="ARBA" id="ARBA00023163"/>
    </source>
</evidence>
<evidence type="ECO:0000313" key="6">
    <source>
        <dbReference type="Proteomes" id="UP000604161"/>
    </source>
</evidence>
<feature type="domain" description="HTH araC/xylS-type" evidence="4">
    <location>
        <begin position="184"/>
        <end position="282"/>
    </location>
</feature>
<dbReference type="InterPro" id="IPR032783">
    <property type="entry name" value="AraC_lig"/>
</dbReference>
<keyword evidence="2" id="KW-0238">DNA-binding</keyword>
<protein>
    <submittedName>
        <fullName evidence="5">Helix-turn-helix transcriptional regulator</fullName>
    </submittedName>
</protein>
<dbReference type="SUPFAM" id="SSF46689">
    <property type="entry name" value="Homeodomain-like"/>
    <property type="match status" value="2"/>
</dbReference>
<evidence type="ECO:0000256" key="1">
    <source>
        <dbReference type="ARBA" id="ARBA00023015"/>
    </source>
</evidence>
<dbReference type="InterPro" id="IPR009057">
    <property type="entry name" value="Homeodomain-like_sf"/>
</dbReference>
<dbReference type="Gene3D" id="1.10.10.60">
    <property type="entry name" value="Homeodomain-like"/>
    <property type="match status" value="2"/>
</dbReference>
<gene>
    <name evidence="5" type="ORF">IF202_01210</name>
</gene>
<proteinExistence type="predicted"/>
<dbReference type="PROSITE" id="PS00041">
    <property type="entry name" value="HTH_ARAC_FAMILY_1"/>
    <property type="match status" value="1"/>
</dbReference>
<comment type="caution">
    <text evidence="5">The sequence shown here is derived from an EMBL/GenBank/DDBJ whole genome shotgun (WGS) entry which is preliminary data.</text>
</comment>
<dbReference type="EMBL" id="JACYFC010000001">
    <property type="protein sequence ID" value="MBD5769657.1"/>
    <property type="molecule type" value="Genomic_DNA"/>
</dbReference>
<keyword evidence="6" id="KW-1185">Reference proteome</keyword>
<reference evidence="5 6" key="1">
    <citation type="submission" date="2020-09" db="EMBL/GenBank/DDBJ databases">
        <title>Marinomonas sp. nov., isolated from the cysticercosis algae of Qingdao, China.</title>
        <authorList>
            <person name="Sun X."/>
        </authorList>
    </citation>
    <scope>NUCLEOTIDE SEQUENCE [LARGE SCALE GENOMIC DNA]</scope>
    <source>
        <strain evidence="5 6">SM2066</strain>
    </source>
</reference>
<dbReference type="Proteomes" id="UP000604161">
    <property type="component" value="Unassembled WGS sequence"/>
</dbReference>
<dbReference type="Pfam" id="PF12852">
    <property type="entry name" value="Cupin_6"/>
    <property type="match status" value="1"/>
</dbReference>